<keyword evidence="1" id="KW-1133">Transmembrane helix</keyword>
<dbReference type="CTD" id="4541"/>
<keyword evidence="2" id="KW-0496">Mitochondrion</keyword>
<evidence type="ECO:0000256" key="1">
    <source>
        <dbReference type="SAM" id="Phobius"/>
    </source>
</evidence>
<feature type="transmembrane region" description="Helical" evidence="1">
    <location>
        <begin position="79"/>
        <end position="100"/>
    </location>
</feature>
<sequence>MIILLGLYMFILFLFVFISNSVGYCLLLIMASLCASLLIFLLTTNIWYALILYLIYVGGVYILFLFLSIHVPNISTSHNFIGIFFFYLFWFCQEFCTQITNNSYISINDFSFYFCSISEGLSYIFICCFLIIGFILISFVSSNKLIFFR</sequence>
<keyword evidence="1" id="KW-0812">Transmembrane</keyword>
<dbReference type="RefSeq" id="YP_010939813.1">
    <property type="nucleotide sequence ID" value="NC_082221.1"/>
</dbReference>
<organism evidence="2">
    <name type="scientific">Megalobenedenia derzhavini</name>
    <dbReference type="NCBI Taxonomy" id="3068300"/>
    <lineage>
        <taxon>Eukaryota</taxon>
        <taxon>Metazoa</taxon>
        <taxon>Spiralia</taxon>
        <taxon>Lophotrochozoa</taxon>
        <taxon>Platyhelminthes</taxon>
        <taxon>Monogenea</taxon>
        <taxon>Monopisthocotylea</taxon>
        <taxon>Capsalidea</taxon>
        <taxon>Capsalidae</taxon>
        <taxon>Megalobenedenia</taxon>
    </lineage>
</organism>
<dbReference type="GeneID" id="84361237"/>
<proteinExistence type="predicted"/>
<gene>
    <name evidence="2" type="primary">ND6</name>
</gene>
<name>A0AA49QJ66_9PLAT</name>
<feature type="transmembrane region" description="Helical" evidence="1">
    <location>
        <begin position="120"/>
        <end position="140"/>
    </location>
</feature>
<dbReference type="AlphaFoldDB" id="A0AA49QJ66"/>
<evidence type="ECO:0000313" key="2">
    <source>
        <dbReference type="EMBL" id="WLG31376.1"/>
    </source>
</evidence>
<protein>
    <submittedName>
        <fullName evidence="2">NADH dehydrogenase subunit 6</fullName>
    </submittedName>
</protein>
<feature type="transmembrane region" description="Helical" evidence="1">
    <location>
        <begin position="46"/>
        <end position="67"/>
    </location>
</feature>
<keyword evidence="1" id="KW-0472">Membrane</keyword>
<dbReference type="EMBL" id="OR396881">
    <property type="protein sequence ID" value="WLG31376.1"/>
    <property type="molecule type" value="Genomic_DNA"/>
</dbReference>
<geneLocation type="mitochondrion" evidence="2"/>
<reference evidence="2" key="1">
    <citation type="submission" date="2023-07" db="EMBL/GenBank/DDBJ databases">
        <authorList>
            <person name="Cho H.-S."/>
            <person name="Kim J.-H."/>
        </authorList>
    </citation>
    <scope>NUCLEOTIDE SEQUENCE</scope>
    <source>
        <strain evidence="2">TY.Cu.Ss-01</strain>
    </source>
</reference>
<accession>A0AA49QJ66</accession>
<feature type="transmembrane region" description="Helical" evidence="1">
    <location>
        <begin position="7"/>
        <end position="40"/>
    </location>
</feature>